<evidence type="ECO:0000313" key="1">
    <source>
        <dbReference type="EMBL" id="DAG04945.1"/>
    </source>
</evidence>
<organism evidence="1">
    <name type="scientific">Siphoviridae sp. ctClL93</name>
    <dbReference type="NCBI Taxonomy" id="2825381"/>
    <lineage>
        <taxon>Viruses</taxon>
        <taxon>Duplodnaviria</taxon>
        <taxon>Heunggongvirae</taxon>
        <taxon>Uroviricota</taxon>
        <taxon>Caudoviricetes</taxon>
    </lineage>
</organism>
<proteinExistence type="predicted"/>
<accession>A0A8S5VDU5</accession>
<reference evidence="1" key="1">
    <citation type="journal article" date="2021" name="Proc. Natl. Acad. Sci. U.S.A.">
        <title>A Catalog of Tens of Thousands of Viruses from Human Metagenomes Reveals Hidden Associations with Chronic Diseases.</title>
        <authorList>
            <person name="Tisza M.J."/>
            <person name="Buck C.B."/>
        </authorList>
    </citation>
    <scope>NUCLEOTIDE SEQUENCE</scope>
    <source>
        <strain evidence="1">CtClL93</strain>
    </source>
</reference>
<sequence length="132" mass="15098">MSRAVRQWLNTYPDKPLSKLDFEWLGEKSGLCISTIQAAYKTKQFIDGSYQAQYQFKLIYRVPAKNADERMNADEVLDAYGAWAEANVDSLTIADGIRVRKVKRDTAAALFARYEGDVEDHQILLTLIYEVI</sequence>
<protein>
    <submittedName>
        <fullName evidence="1">Minor capsid protein from bacteriophage</fullName>
    </submittedName>
</protein>
<name>A0A8S5VDU5_9CAUD</name>
<dbReference type="EMBL" id="BK016246">
    <property type="protein sequence ID" value="DAG04945.1"/>
    <property type="molecule type" value="Genomic_DNA"/>
</dbReference>